<keyword evidence="1" id="KW-0812">Transmembrane</keyword>
<accession>A0AA43TYS5</accession>
<keyword evidence="3" id="KW-1185">Reference proteome</keyword>
<protein>
    <submittedName>
        <fullName evidence="2">Uncharacterized protein</fullName>
    </submittedName>
</protein>
<feature type="transmembrane region" description="Helical" evidence="1">
    <location>
        <begin position="42"/>
        <end position="60"/>
    </location>
</feature>
<dbReference type="EMBL" id="JAPUFD010000021">
    <property type="protein sequence ID" value="MDI1492749.1"/>
    <property type="molecule type" value="Genomic_DNA"/>
</dbReference>
<evidence type="ECO:0000256" key="1">
    <source>
        <dbReference type="SAM" id="Phobius"/>
    </source>
</evidence>
<keyword evidence="1" id="KW-0472">Membrane</keyword>
<evidence type="ECO:0000313" key="3">
    <source>
        <dbReference type="Proteomes" id="UP001161017"/>
    </source>
</evidence>
<reference evidence="2" key="1">
    <citation type="journal article" date="2023" name="Genome Biol. Evol.">
        <title>First Whole Genome Sequence and Flow Cytometry Genome Size Data for the Lichen-Forming Fungus Ramalina farinacea (Ascomycota).</title>
        <authorList>
            <person name="Llewellyn T."/>
            <person name="Mian S."/>
            <person name="Hill R."/>
            <person name="Leitch I.J."/>
            <person name="Gaya E."/>
        </authorList>
    </citation>
    <scope>NUCLEOTIDE SEQUENCE</scope>
    <source>
        <strain evidence="2">LIQ254RAFAR</strain>
    </source>
</reference>
<keyword evidence="1" id="KW-1133">Transmembrane helix</keyword>
<name>A0AA43TYS5_9LECA</name>
<comment type="caution">
    <text evidence="2">The sequence shown here is derived from an EMBL/GenBank/DDBJ whole genome shotgun (WGS) entry which is preliminary data.</text>
</comment>
<dbReference type="Proteomes" id="UP001161017">
    <property type="component" value="Unassembled WGS sequence"/>
</dbReference>
<proteinExistence type="predicted"/>
<gene>
    <name evidence="2" type="ORF">OHK93_004531</name>
</gene>
<sequence length="184" mass="22170">MPRHYGPQMTEQRVLEFDRTEFPHMLPPRGTWKHWFLTSRLFHTWFALWVLMALVAFAYYEHWTRSTIFRENLPDRWTVLLHPIQATQEFIIAYRMSSRIGDGYTASVRKHGVDDCQKRASYRKAHGGGDDQGMQWWPDFERKYGTMVVDKKTGRLTDDQEVKKEYEGEVFWKVVKLYNKWMNN</sequence>
<organism evidence="2 3">
    <name type="scientific">Ramalina farinacea</name>
    <dbReference type="NCBI Taxonomy" id="258253"/>
    <lineage>
        <taxon>Eukaryota</taxon>
        <taxon>Fungi</taxon>
        <taxon>Dikarya</taxon>
        <taxon>Ascomycota</taxon>
        <taxon>Pezizomycotina</taxon>
        <taxon>Lecanoromycetes</taxon>
        <taxon>OSLEUM clade</taxon>
        <taxon>Lecanoromycetidae</taxon>
        <taxon>Lecanorales</taxon>
        <taxon>Lecanorineae</taxon>
        <taxon>Ramalinaceae</taxon>
        <taxon>Ramalina</taxon>
    </lineage>
</organism>
<dbReference type="AlphaFoldDB" id="A0AA43TYS5"/>
<evidence type="ECO:0000313" key="2">
    <source>
        <dbReference type="EMBL" id="MDI1492749.1"/>
    </source>
</evidence>